<keyword evidence="1" id="KW-0812">Transmembrane</keyword>
<feature type="transmembrane region" description="Helical" evidence="1">
    <location>
        <begin position="34"/>
        <end position="56"/>
    </location>
</feature>
<evidence type="ECO:0000313" key="3">
    <source>
        <dbReference type="Proteomes" id="UP000216101"/>
    </source>
</evidence>
<protein>
    <submittedName>
        <fullName evidence="2">Uncharacterized protein</fullName>
    </submittedName>
</protein>
<evidence type="ECO:0000313" key="2">
    <source>
        <dbReference type="EMBL" id="OZY85723.1"/>
    </source>
</evidence>
<dbReference type="EMBL" id="NHNI01000001">
    <property type="protein sequence ID" value="OZY85723.1"/>
    <property type="molecule type" value="Genomic_DNA"/>
</dbReference>
<comment type="caution">
    <text evidence="2">The sequence shown here is derived from an EMBL/GenBank/DDBJ whole genome shotgun (WGS) entry which is preliminary data.</text>
</comment>
<accession>A0A266Q764</accession>
<keyword evidence="1" id="KW-1133">Transmembrane helix</keyword>
<keyword evidence="1" id="KW-0472">Membrane</keyword>
<proteinExistence type="predicted"/>
<evidence type="ECO:0000256" key="1">
    <source>
        <dbReference type="SAM" id="Phobius"/>
    </source>
</evidence>
<reference evidence="3" key="1">
    <citation type="submission" date="2017-05" db="EMBL/GenBank/DDBJ databases">
        <authorList>
            <person name="Barney B.M."/>
        </authorList>
    </citation>
    <scope>NUCLEOTIDE SEQUENCE [LARGE SCALE GENOMIC DNA]</scope>
    <source>
        <strain evidence="3">PSBB022</strain>
    </source>
</reference>
<dbReference type="Proteomes" id="UP000216101">
    <property type="component" value="Unassembled WGS sequence"/>
</dbReference>
<dbReference type="AlphaFoldDB" id="A0A266Q764"/>
<organism evidence="2 3">
    <name type="scientific">Cellvibrio mixtus</name>
    <dbReference type="NCBI Taxonomy" id="39650"/>
    <lineage>
        <taxon>Bacteria</taxon>
        <taxon>Pseudomonadati</taxon>
        <taxon>Pseudomonadota</taxon>
        <taxon>Gammaproteobacteria</taxon>
        <taxon>Cellvibrionales</taxon>
        <taxon>Cellvibrionaceae</taxon>
        <taxon>Cellvibrio</taxon>
    </lineage>
</organism>
<name>A0A266Q764_9GAMM</name>
<gene>
    <name evidence="2" type="ORF">CBP51_01325</name>
</gene>
<dbReference type="RefSeq" id="WP_094983572.1">
    <property type="nucleotide sequence ID" value="NZ_NHNI01000001.1"/>
</dbReference>
<sequence>MNLTVAVKQKNEQLQLQGAELQRQLHARLTAPTFSAFFITFGVAPLLTGVVAGTIFAPKDSLSHKLCRAAFPGLRLWPFS</sequence>
<keyword evidence="3" id="KW-1185">Reference proteome</keyword>